<keyword evidence="3" id="KW-1185">Reference proteome</keyword>
<organism evidence="2 3">
    <name type="scientific">Methylopila henanensis</name>
    <dbReference type="NCBI Taxonomy" id="873516"/>
    <lineage>
        <taxon>Bacteria</taxon>
        <taxon>Pseudomonadati</taxon>
        <taxon>Pseudomonadota</taxon>
        <taxon>Alphaproteobacteria</taxon>
        <taxon>Hyphomicrobiales</taxon>
        <taxon>Methylopilaceae</taxon>
        <taxon>Methylopila</taxon>
    </lineage>
</organism>
<dbReference type="Proteomes" id="UP001597308">
    <property type="component" value="Unassembled WGS sequence"/>
</dbReference>
<gene>
    <name evidence="2" type="ORF">ACFSCV_06215</name>
</gene>
<protein>
    <submittedName>
        <fullName evidence="2">Uncharacterized protein</fullName>
    </submittedName>
</protein>
<evidence type="ECO:0000313" key="2">
    <source>
        <dbReference type="EMBL" id="MFD1702596.1"/>
    </source>
</evidence>
<feature type="region of interest" description="Disordered" evidence="1">
    <location>
        <begin position="55"/>
        <end position="74"/>
    </location>
</feature>
<evidence type="ECO:0000256" key="1">
    <source>
        <dbReference type="SAM" id="MobiDB-lite"/>
    </source>
</evidence>
<name>A0ABW4K7D8_9HYPH</name>
<evidence type="ECO:0000313" key="3">
    <source>
        <dbReference type="Proteomes" id="UP001597308"/>
    </source>
</evidence>
<dbReference type="RefSeq" id="WP_378798035.1">
    <property type="nucleotide sequence ID" value="NZ_JBHUER010000003.1"/>
</dbReference>
<accession>A0ABW4K7D8</accession>
<reference evidence="3" key="1">
    <citation type="journal article" date="2019" name="Int. J. Syst. Evol. Microbiol.">
        <title>The Global Catalogue of Microorganisms (GCM) 10K type strain sequencing project: providing services to taxonomists for standard genome sequencing and annotation.</title>
        <authorList>
            <consortium name="The Broad Institute Genomics Platform"/>
            <consortium name="The Broad Institute Genome Sequencing Center for Infectious Disease"/>
            <person name="Wu L."/>
            <person name="Ma J."/>
        </authorList>
    </citation>
    <scope>NUCLEOTIDE SEQUENCE [LARGE SCALE GENOMIC DNA]</scope>
    <source>
        <strain evidence="3">KCTC 23707</strain>
    </source>
</reference>
<comment type="caution">
    <text evidence="2">The sequence shown here is derived from an EMBL/GenBank/DDBJ whole genome shotgun (WGS) entry which is preliminary data.</text>
</comment>
<proteinExistence type="predicted"/>
<sequence>MQAQFEVVRLNRWSAKAWGVVDDAGELVGDAVESRRMKRGEAFDLARALNAAGRPKRGARCGRPGATVEAPMVC</sequence>
<dbReference type="EMBL" id="JBHUER010000003">
    <property type="protein sequence ID" value="MFD1702596.1"/>
    <property type="molecule type" value="Genomic_DNA"/>
</dbReference>